<organism evidence="2 3">
    <name type="scientific">Microbacter margulisiae</name>
    <dbReference type="NCBI Taxonomy" id="1350067"/>
    <lineage>
        <taxon>Bacteria</taxon>
        <taxon>Pseudomonadati</taxon>
        <taxon>Bacteroidota</taxon>
        <taxon>Bacteroidia</taxon>
        <taxon>Bacteroidales</taxon>
        <taxon>Porphyromonadaceae</taxon>
        <taxon>Microbacter</taxon>
    </lineage>
</organism>
<dbReference type="EMBL" id="JACHYB010000001">
    <property type="protein sequence ID" value="MBB3187583.1"/>
    <property type="molecule type" value="Genomic_DNA"/>
</dbReference>
<evidence type="ECO:0000313" key="2">
    <source>
        <dbReference type="EMBL" id="MBB3187583.1"/>
    </source>
</evidence>
<dbReference type="Proteomes" id="UP000544222">
    <property type="component" value="Unassembled WGS sequence"/>
</dbReference>
<keyword evidence="1" id="KW-0732">Signal</keyword>
<accession>A0A7W5DRU4</accession>
<reference evidence="2 3" key="1">
    <citation type="submission" date="2020-08" db="EMBL/GenBank/DDBJ databases">
        <title>Genomic Encyclopedia of Type Strains, Phase IV (KMG-IV): sequencing the most valuable type-strain genomes for metagenomic binning, comparative biology and taxonomic classification.</title>
        <authorList>
            <person name="Goeker M."/>
        </authorList>
    </citation>
    <scope>NUCLEOTIDE SEQUENCE [LARGE SCALE GENOMIC DNA]</scope>
    <source>
        <strain evidence="2 3">DSM 27471</strain>
    </source>
</reference>
<gene>
    <name evidence="2" type="ORF">FHX64_001746</name>
</gene>
<feature type="signal peptide" evidence="1">
    <location>
        <begin position="1"/>
        <end position="20"/>
    </location>
</feature>
<keyword evidence="3" id="KW-1185">Reference proteome</keyword>
<evidence type="ECO:0000313" key="3">
    <source>
        <dbReference type="Proteomes" id="UP000544222"/>
    </source>
</evidence>
<feature type="chain" id="PRO_5030662519" description="DUF3078 domain-containing protein" evidence="1">
    <location>
        <begin position="21"/>
        <end position="464"/>
    </location>
</feature>
<dbReference type="Pfam" id="PF11276">
    <property type="entry name" value="DUF3078"/>
    <property type="match status" value="1"/>
</dbReference>
<dbReference type="AlphaFoldDB" id="A0A7W5DRU4"/>
<name>A0A7W5DRU4_9PORP</name>
<evidence type="ECO:0008006" key="4">
    <source>
        <dbReference type="Google" id="ProtNLM"/>
    </source>
</evidence>
<evidence type="ECO:0000256" key="1">
    <source>
        <dbReference type="SAM" id="SignalP"/>
    </source>
</evidence>
<protein>
    <recommendedName>
        <fullName evidence="4">DUF3078 domain-containing protein</fullName>
    </recommendedName>
</protein>
<sequence>MVKKIWITFLFATFAWVCFAQRQDTIVLNHNSLQNTLNANIVDSLAINLLQKNQQPELDTVSGINYAILPDRSFFMANPLFIDLVFTGLNVKFTPPPAPVVAQMEKKYLSFGEPVASYFNPAFSVIRYTDSLRNWEKNQLMMANPAYFKYDIESLPNPEQFTAHVINIPRKERLKLEHRYELNVPDNMKVAKLIKSPWMTSGSVLGQLSQNLTSSNWYQGGQSNVAGLFILTADANYDQKNIQFDNDFTYHMGIQSEAADSIRGYSVTDNLIRLSSKFGVKAFDNWYYSLSGQLTTYSLTSFSALNSITKMNGFFSPYQLDLGVGMNYNKNKLSFLITPLTYRYIHVANTTNFNLALYGIKPGQNSLREFGSSFLVNYEKQLSNYVDVSTRLYYFTNYHSMQLDWETIANVTINRFFSARISIHPRFDNSSLSTNGVYPKPWQFKELLSFGFAYQFTNLYAKKQ</sequence>
<proteinExistence type="predicted"/>
<dbReference type="InterPro" id="IPR021428">
    <property type="entry name" value="DUF3078"/>
</dbReference>
<comment type="caution">
    <text evidence="2">The sequence shown here is derived from an EMBL/GenBank/DDBJ whole genome shotgun (WGS) entry which is preliminary data.</text>
</comment>
<dbReference type="RefSeq" id="WP_183413334.1">
    <property type="nucleotide sequence ID" value="NZ_JACHYB010000001.1"/>
</dbReference>